<dbReference type="InterPro" id="IPR036726">
    <property type="entry name" value="GTP1_OBG_dom_sf"/>
</dbReference>
<evidence type="ECO:0000256" key="3">
    <source>
        <dbReference type="SAM" id="MobiDB-lite"/>
    </source>
</evidence>
<dbReference type="InterPro" id="IPR031167">
    <property type="entry name" value="G_OBG"/>
</dbReference>
<feature type="compositionally biased region" description="Basic and acidic residues" evidence="3">
    <location>
        <begin position="804"/>
        <end position="821"/>
    </location>
</feature>
<feature type="compositionally biased region" description="Acidic residues" evidence="3">
    <location>
        <begin position="822"/>
        <end position="832"/>
    </location>
</feature>
<dbReference type="CDD" id="cd01898">
    <property type="entry name" value="Obg"/>
    <property type="match status" value="1"/>
</dbReference>
<feature type="region of interest" description="Disordered" evidence="3">
    <location>
        <begin position="763"/>
        <end position="840"/>
    </location>
</feature>
<dbReference type="PROSITE" id="PS00905">
    <property type="entry name" value="GTP1_OBG"/>
    <property type="match status" value="1"/>
</dbReference>
<keyword evidence="7" id="KW-1185">Reference proteome</keyword>
<dbReference type="SUPFAM" id="SSF82051">
    <property type="entry name" value="Obg GTP-binding protein N-terminal domain"/>
    <property type="match status" value="1"/>
</dbReference>
<feature type="region of interest" description="Disordered" evidence="3">
    <location>
        <begin position="618"/>
        <end position="641"/>
    </location>
</feature>
<dbReference type="InterPro" id="IPR006074">
    <property type="entry name" value="GTP1-OBG_CS"/>
</dbReference>
<proteinExistence type="predicted"/>
<evidence type="ECO:0000259" key="5">
    <source>
        <dbReference type="PROSITE" id="PS51883"/>
    </source>
</evidence>
<feature type="compositionally biased region" description="Gly residues" evidence="3">
    <location>
        <begin position="172"/>
        <end position="184"/>
    </location>
</feature>
<dbReference type="EMBL" id="CM008970">
    <property type="protein sequence ID" value="PNW78484.1"/>
    <property type="molecule type" value="Genomic_DNA"/>
</dbReference>
<dbReference type="RefSeq" id="XP_042920910.1">
    <property type="nucleotide sequence ID" value="XM_043065766.1"/>
</dbReference>
<evidence type="ECO:0000256" key="2">
    <source>
        <dbReference type="ARBA" id="ARBA00023134"/>
    </source>
</evidence>
<dbReference type="InParanoid" id="A0A2K3DD73"/>
<evidence type="ECO:0000313" key="6">
    <source>
        <dbReference type="EMBL" id="PNW78484.1"/>
    </source>
</evidence>
<feature type="region of interest" description="Disordered" evidence="3">
    <location>
        <begin position="571"/>
        <end position="590"/>
    </location>
</feature>
<dbReference type="InterPro" id="IPR006073">
    <property type="entry name" value="GTP-bd"/>
</dbReference>
<dbReference type="PANTHER" id="PTHR11702:SF39">
    <property type="entry name" value="GTP-BINDING PROTEIN OBGC2-RELATED"/>
    <property type="match status" value="1"/>
</dbReference>
<dbReference type="KEGG" id="cre:CHLRE_09g395600v5"/>
<dbReference type="PROSITE" id="PS51883">
    <property type="entry name" value="OBG"/>
    <property type="match status" value="1"/>
</dbReference>
<dbReference type="OMA" id="RCATRCA"/>
<sequence length="873" mass="87958">MATKQPILGTKLNRASVQALACCGPARPLAWLRGSGRVSDTAALGSAAAGQAHQPSRRTCVKVAAGRQEAPPDPAPKRIAVKPDAASVVPEAHKVFDEIVINVKSGAGGNGEVVPAGRGRYVPNHKYKPGGNQSKTIWLPASEPGDGADGGDVVLVCDPGVDSLLHLHAGGNTGGKRAAGGAKGDAGRPTFAARDGSNANPNTGSGGPKRNAEIKKAKTPALEIPVPPGTVVKRKGTGALMGELMQPGQRLVVARGGAGGHGVMAPSREQNRARVSRAEREARNKGVEVVEVDDSGWREDVKGQPGQQLGLTLLLRVVADVGLVGFPNAGKSSLLKSLTRASPTIAPYPFTTLMPNLGVLSAGGGASKAVLADLPGLIEGAHKGRGLGRNFLRHLRRTSALLHVVDASAPDPVTDYYAVREELRMYNPDYCARPHVVALNKMDLLQAAAAATAAAAADSGAAAEAAEEAVVARMKELVAAIRGAAQAQAAEHAEHAYEGPTPVGPLSIVPCCAATGEGLKELAAALQRALGAARVAEPDVLRSAPDTLAEARGGAAEAAVEVAVEAAPLAASTARQPASGERQPVASTSGRGAAAAGVAVAGAVGAGVAMAAAGRRQAAPLGAPPPAPAGWDDGGGWGADAGDAAAELSAEELAAFNERCRSLGLIDDKGDFTGVRLPDDEEEAVAGAAAAAFAEDGSDAASPWLDAPGVSRSGAGSGVGDTGDAADGDGGGAPDWLAELEGLDEEAMAAVLAELEAEEEAEAAAAAAAAASSSSAAGSGTGRQQQQQQQPRTASTTSQRSSAHSHDVSPRNARNHDAEHNAEDDEDGEEYDDLVKMAGADDPDAALVGLSLEQLLAMEKEDWGDNGAPKGLL</sequence>
<dbReference type="Pfam" id="PF01018">
    <property type="entry name" value="GTP1_OBG"/>
    <property type="match status" value="1"/>
</dbReference>
<dbReference type="Proteomes" id="UP000006906">
    <property type="component" value="Chromosome 9"/>
</dbReference>
<organism evidence="6 7">
    <name type="scientific">Chlamydomonas reinhardtii</name>
    <name type="common">Chlamydomonas smithii</name>
    <dbReference type="NCBI Taxonomy" id="3055"/>
    <lineage>
        <taxon>Eukaryota</taxon>
        <taxon>Viridiplantae</taxon>
        <taxon>Chlorophyta</taxon>
        <taxon>core chlorophytes</taxon>
        <taxon>Chlorophyceae</taxon>
        <taxon>CS clade</taxon>
        <taxon>Chlamydomonadales</taxon>
        <taxon>Chlamydomonadaceae</taxon>
        <taxon>Chlamydomonas</taxon>
    </lineage>
</organism>
<evidence type="ECO:0000313" key="7">
    <source>
        <dbReference type="Proteomes" id="UP000006906"/>
    </source>
</evidence>
<dbReference type="GO" id="GO:0005525">
    <property type="term" value="F:GTP binding"/>
    <property type="evidence" value="ECO:0000318"/>
    <property type="project" value="GO_Central"/>
</dbReference>
<keyword evidence="2" id="KW-0342">GTP-binding</keyword>
<dbReference type="Gramene" id="PNW78484">
    <property type="protein sequence ID" value="PNW78484"/>
    <property type="gene ID" value="CHLRE_09g395600v5"/>
</dbReference>
<dbReference type="STRING" id="3055.A0A2K3DD73"/>
<dbReference type="GeneID" id="5720151"/>
<dbReference type="InterPro" id="IPR027417">
    <property type="entry name" value="P-loop_NTPase"/>
</dbReference>
<dbReference type="SUPFAM" id="SSF52540">
    <property type="entry name" value="P-loop containing nucleoside triphosphate hydrolases"/>
    <property type="match status" value="1"/>
</dbReference>
<dbReference type="Pfam" id="PF01926">
    <property type="entry name" value="MMR_HSR1"/>
    <property type="match status" value="1"/>
</dbReference>
<keyword evidence="1" id="KW-0547">Nucleotide-binding</keyword>
<feature type="region of interest" description="Disordered" evidence="3">
    <location>
        <begin position="697"/>
        <end position="736"/>
    </location>
</feature>
<dbReference type="GO" id="GO:0005739">
    <property type="term" value="C:mitochondrion"/>
    <property type="evidence" value="ECO:0000318"/>
    <property type="project" value="GO_Central"/>
</dbReference>
<feature type="domain" description="Obg" evidence="5">
    <location>
        <begin position="93"/>
        <end position="318"/>
    </location>
</feature>
<dbReference type="GO" id="GO:0003924">
    <property type="term" value="F:GTPase activity"/>
    <property type="evidence" value="ECO:0000318"/>
    <property type="project" value="GO_Central"/>
</dbReference>
<dbReference type="AlphaFoldDB" id="A0A2K3DD73"/>
<name>A0A2K3DD73_CHLRE</name>
<dbReference type="PRINTS" id="PR00326">
    <property type="entry name" value="GTP1OBG"/>
</dbReference>
<evidence type="ECO:0000256" key="1">
    <source>
        <dbReference type="ARBA" id="ARBA00022741"/>
    </source>
</evidence>
<accession>A0A2K3DD73</accession>
<dbReference type="Gene3D" id="2.70.210.12">
    <property type="entry name" value="GTP1/OBG domain"/>
    <property type="match status" value="1"/>
</dbReference>
<dbReference type="PANTHER" id="PTHR11702">
    <property type="entry name" value="DEVELOPMENTALLY REGULATED GTP-BINDING PROTEIN-RELATED"/>
    <property type="match status" value="1"/>
</dbReference>
<dbReference type="GO" id="GO:0042254">
    <property type="term" value="P:ribosome biogenesis"/>
    <property type="evidence" value="ECO:0007669"/>
    <property type="project" value="UniProtKB-UniRule"/>
</dbReference>
<protein>
    <submittedName>
        <fullName evidence="6">Uncharacterized protein</fullName>
    </submittedName>
</protein>
<feature type="domain" description="OBG-type G" evidence="4">
    <location>
        <begin position="319"/>
        <end position="531"/>
    </location>
</feature>
<dbReference type="OrthoDB" id="347018at2759"/>
<feature type="region of interest" description="Disordered" evidence="3">
    <location>
        <begin position="172"/>
        <end position="211"/>
    </location>
</feature>
<feature type="compositionally biased region" description="Low complexity" evidence="3">
    <location>
        <begin position="763"/>
        <end position="802"/>
    </location>
</feature>
<dbReference type="ExpressionAtlas" id="A0A2K3DD73">
    <property type="expression patterns" value="baseline and differential"/>
</dbReference>
<dbReference type="PROSITE" id="PS51710">
    <property type="entry name" value="G_OBG"/>
    <property type="match status" value="1"/>
</dbReference>
<gene>
    <name evidence="6" type="ORF">CHLRE_09g395600v5</name>
</gene>
<reference evidence="6 7" key="1">
    <citation type="journal article" date="2007" name="Science">
        <title>The Chlamydomonas genome reveals the evolution of key animal and plant functions.</title>
        <authorList>
            <person name="Merchant S.S."/>
            <person name="Prochnik S.E."/>
            <person name="Vallon O."/>
            <person name="Harris E.H."/>
            <person name="Karpowicz S.J."/>
            <person name="Witman G.B."/>
            <person name="Terry A."/>
            <person name="Salamov A."/>
            <person name="Fritz-Laylin L.K."/>
            <person name="Marechal-Drouard L."/>
            <person name="Marshall W.F."/>
            <person name="Qu L.H."/>
            <person name="Nelson D.R."/>
            <person name="Sanderfoot A.A."/>
            <person name="Spalding M.H."/>
            <person name="Kapitonov V.V."/>
            <person name="Ren Q."/>
            <person name="Ferris P."/>
            <person name="Lindquist E."/>
            <person name="Shapiro H."/>
            <person name="Lucas S.M."/>
            <person name="Grimwood J."/>
            <person name="Schmutz J."/>
            <person name="Cardol P."/>
            <person name="Cerutti H."/>
            <person name="Chanfreau G."/>
            <person name="Chen C.L."/>
            <person name="Cognat V."/>
            <person name="Croft M.T."/>
            <person name="Dent R."/>
            <person name="Dutcher S."/>
            <person name="Fernandez E."/>
            <person name="Fukuzawa H."/>
            <person name="Gonzalez-Ballester D."/>
            <person name="Gonzalez-Halphen D."/>
            <person name="Hallmann A."/>
            <person name="Hanikenne M."/>
            <person name="Hippler M."/>
            <person name="Inwood W."/>
            <person name="Jabbari K."/>
            <person name="Kalanon M."/>
            <person name="Kuras R."/>
            <person name="Lefebvre P.A."/>
            <person name="Lemaire S.D."/>
            <person name="Lobanov A.V."/>
            <person name="Lohr M."/>
            <person name="Manuell A."/>
            <person name="Meier I."/>
            <person name="Mets L."/>
            <person name="Mittag M."/>
            <person name="Mittelmeier T."/>
            <person name="Moroney J.V."/>
            <person name="Moseley J."/>
            <person name="Napoli C."/>
            <person name="Nedelcu A.M."/>
            <person name="Niyogi K."/>
            <person name="Novoselov S.V."/>
            <person name="Paulsen I.T."/>
            <person name="Pazour G."/>
            <person name="Purton S."/>
            <person name="Ral J.P."/>
            <person name="Riano-Pachon D.M."/>
            <person name="Riekhof W."/>
            <person name="Rymarquis L."/>
            <person name="Schroda M."/>
            <person name="Stern D."/>
            <person name="Umen J."/>
            <person name="Willows R."/>
            <person name="Wilson N."/>
            <person name="Zimmer S.L."/>
            <person name="Allmer J."/>
            <person name="Balk J."/>
            <person name="Bisova K."/>
            <person name="Chen C.J."/>
            <person name="Elias M."/>
            <person name="Gendler K."/>
            <person name="Hauser C."/>
            <person name="Lamb M.R."/>
            <person name="Ledford H."/>
            <person name="Long J.C."/>
            <person name="Minagawa J."/>
            <person name="Page M.D."/>
            <person name="Pan J."/>
            <person name="Pootakham W."/>
            <person name="Roje S."/>
            <person name="Rose A."/>
            <person name="Stahlberg E."/>
            <person name="Terauchi A.M."/>
            <person name="Yang P."/>
            <person name="Ball S."/>
            <person name="Bowler C."/>
            <person name="Dieckmann C.L."/>
            <person name="Gladyshev V.N."/>
            <person name="Green P."/>
            <person name="Jorgensen R."/>
            <person name="Mayfield S."/>
            <person name="Mueller-Roeber B."/>
            <person name="Rajamani S."/>
            <person name="Sayre R.T."/>
            <person name="Brokstein P."/>
            <person name="Dubchak I."/>
            <person name="Goodstein D."/>
            <person name="Hornick L."/>
            <person name="Huang Y.W."/>
            <person name="Jhaveri J."/>
            <person name="Luo Y."/>
            <person name="Martinez D."/>
            <person name="Ngau W.C."/>
            <person name="Otillar B."/>
            <person name="Poliakov A."/>
            <person name="Porter A."/>
            <person name="Szajkowski L."/>
            <person name="Werner G."/>
            <person name="Zhou K."/>
            <person name="Grigoriev I.V."/>
            <person name="Rokhsar D.S."/>
            <person name="Grossman A.R."/>
        </authorList>
    </citation>
    <scope>NUCLEOTIDE SEQUENCE [LARGE SCALE GENOMIC DNA]</scope>
    <source>
        <strain evidence="7">CC-503</strain>
    </source>
</reference>
<dbReference type="InterPro" id="IPR045086">
    <property type="entry name" value="OBG_GTPase"/>
</dbReference>
<evidence type="ECO:0000259" key="4">
    <source>
        <dbReference type="PROSITE" id="PS51710"/>
    </source>
</evidence>
<dbReference type="InterPro" id="IPR006169">
    <property type="entry name" value="GTP1_OBG_dom"/>
</dbReference>
<dbReference type="Gene3D" id="3.40.50.300">
    <property type="entry name" value="P-loop containing nucleotide triphosphate hydrolases"/>
    <property type="match status" value="1"/>
</dbReference>